<sequence>MISRDNNKRRWKIDLRLGGRSGKRYRKSFATKAEALRWEAWMKSQHAQNPEWEPPKKDQRRLSELIEEWYQLHGQHLKDAENRLGRLEFTCQGLGNPIASELTGASFTHYRAARSETVTANTLNHELVYLRAVFNELIRLGHWKGENPLKNVRKLQVDEHELAWLSTDEVSLLLNHLAERRRRDALLATKVCLATGARWSEAEKLTAEQLQPHRITYHRTKNGRSRSVPISPELYEEIRTTSSGRLFGNCYDAFTNALEASGIQLPKGQRTHVLRHTFASHFVMKGGNLLTLQKILGHQSIQMTMRYAHLAPDHLNDAVRLNPLIEL</sequence>
<dbReference type="PANTHER" id="PTHR30349">
    <property type="entry name" value="PHAGE INTEGRASE-RELATED"/>
    <property type="match status" value="1"/>
</dbReference>
<proteinExistence type="predicted"/>
<evidence type="ECO:0000256" key="2">
    <source>
        <dbReference type="ARBA" id="ARBA00023125"/>
    </source>
</evidence>
<dbReference type="EMBL" id="JACVEW010000026">
    <property type="protein sequence ID" value="MBP0049836.1"/>
    <property type="molecule type" value="Genomic_DNA"/>
</dbReference>
<dbReference type="CDD" id="cd00796">
    <property type="entry name" value="INT_Rci_Hp1_C"/>
    <property type="match status" value="1"/>
</dbReference>
<dbReference type="Gene3D" id="1.10.443.10">
    <property type="entry name" value="Intergrase catalytic core"/>
    <property type="match status" value="1"/>
</dbReference>
<dbReference type="InterPro" id="IPR057084">
    <property type="entry name" value="Int_N"/>
</dbReference>
<comment type="caution">
    <text evidence="7">The sequence shown here is derived from an EMBL/GenBank/DDBJ whole genome shotgun (WGS) entry which is preliminary data.</text>
</comment>
<dbReference type="PANTHER" id="PTHR30349:SF93">
    <property type="entry name" value="FELS-2 PROPHAGE PROTEIN"/>
    <property type="match status" value="1"/>
</dbReference>
<evidence type="ECO:0000259" key="5">
    <source>
        <dbReference type="PROSITE" id="PS51898"/>
    </source>
</evidence>
<keyword evidence="2 4" id="KW-0238">DNA-binding</keyword>
<keyword evidence="1" id="KW-0229">DNA integration</keyword>
<dbReference type="InterPro" id="IPR050090">
    <property type="entry name" value="Tyrosine_recombinase_XerCD"/>
</dbReference>
<evidence type="ECO:0000256" key="3">
    <source>
        <dbReference type="ARBA" id="ARBA00023172"/>
    </source>
</evidence>
<feature type="domain" description="Core-binding (CB)" evidence="6">
    <location>
        <begin position="60"/>
        <end position="138"/>
    </location>
</feature>
<dbReference type="Proteomes" id="UP000810171">
    <property type="component" value="Unassembled WGS sequence"/>
</dbReference>
<protein>
    <submittedName>
        <fullName evidence="7">Tyrosine-type recombinase/integrase</fullName>
    </submittedName>
</protein>
<gene>
    <name evidence="7" type="ORF">H9C73_13975</name>
</gene>
<evidence type="ECO:0000256" key="4">
    <source>
        <dbReference type="PROSITE-ProRule" id="PRU01248"/>
    </source>
</evidence>
<dbReference type="PROSITE" id="PS51898">
    <property type="entry name" value="TYR_RECOMBINASE"/>
    <property type="match status" value="1"/>
</dbReference>
<accession>A0ABS3ZDQ6</accession>
<dbReference type="InterPro" id="IPR013762">
    <property type="entry name" value="Integrase-like_cat_sf"/>
</dbReference>
<keyword evidence="8" id="KW-1185">Reference proteome</keyword>
<dbReference type="InterPro" id="IPR011010">
    <property type="entry name" value="DNA_brk_join_enz"/>
</dbReference>
<evidence type="ECO:0000313" key="8">
    <source>
        <dbReference type="Proteomes" id="UP000810171"/>
    </source>
</evidence>
<dbReference type="InterPro" id="IPR002104">
    <property type="entry name" value="Integrase_catalytic"/>
</dbReference>
<organism evidence="7 8">
    <name type="scientific">Marinobacterium alkalitolerans</name>
    <dbReference type="NCBI Taxonomy" id="1542925"/>
    <lineage>
        <taxon>Bacteria</taxon>
        <taxon>Pseudomonadati</taxon>
        <taxon>Pseudomonadota</taxon>
        <taxon>Gammaproteobacteria</taxon>
        <taxon>Oceanospirillales</taxon>
        <taxon>Oceanospirillaceae</taxon>
        <taxon>Marinobacterium</taxon>
    </lineage>
</organism>
<feature type="domain" description="Tyr recombinase" evidence="5">
    <location>
        <begin position="160"/>
        <end position="320"/>
    </location>
</feature>
<dbReference type="SUPFAM" id="SSF56349">
    <property type="entry name" value="DNA breaking-rejoining enzymes"/>
    <property type="match status" value="1"/>
</dbReference>
<dbReference type="PROSITE" id="PS51900">
    <property type="entry name" value="CB"/>
    <property type="match status" value="1"/>
</dbReference>
<dbReference type="Pfam" id="PF00589">
    <property type="entry name" value="Phage_integrase"/>
    <property type="match status" value="1"/>
</dbReference>
<dbReference type="RefSeq" id="WP_209288521.1">
    <property type="nucleotide sequence ID" value="NZ_JACVEW010000026.1"/>
</dbReference>
<reference evidence="7 8" key="1">
    <citation type="submission" date="2020-09" db="EMBL/GenBank/DDBJ databases">
        <authorList>
            <person name="Tanuku N.R.S."/>
        </authorList>
    </citation>
    <scope>NUCLEOTIDE SEQUENCE [LARGE SCALE GENOMIC DNA]</scope>
    <source>
        <strain evidence="7 8">AK62</strain>
    </source>
</reference>
<dbReference type="InterPro" id="IPR044068">
    <property type="entry name" value="CB"/>
</dbReference>
<evidence type="ECO:0000259" key="6">
    <source>
        <dbReference type="PROSITE" id="PS51900"/>
    </source>
</evidence>
<keyword evidence="3" id="KW-0233">DNA recombination</keyword>
<dbReference type="Pfam" id="PF24624">
    <property type="entry name" value="Int_N"/>
    <property type="match status" value="1"/>
</dbReference>
<evidence type="ECO:0000256" key="1">
    <source>
        <dbReference type="ARBA" id="ARBA00022908"/>
    </source>
</evidence>
<evidence type="ECO:0000313" key="7">
    <source>
        <dbReference type="EMBL" id="MBP0049836.1"/>
    </source>
</evidence>
<name>A0ABS3ZDQ6_9GAMM</name>